<dbReference type="GO" id="GO:0016787">
    <property type="term" value="F:hydrolase activity"/>
    <property type="evidence" value="ECO:0007669"/>
    <property type="project" value="UniProtKB-KW"/>
</dbReference>
<feature type="domain" description="Partial AB-hydrolase lipase" evidence="9">
    <location>
        <begin position="17"/>
        <end position="55"/>
    </location>
</feature>
<feature type="domain" description="AB hydrolase-1" evidence="8">
    <location>
        <begin position="360"/>
        <end position="627"/>
    </location>
</feature>
<dbReference type="OrthoDB" id="9974421at2759"/>
<evidence type="ECO:0000256" key="6">
    <source>
        <dbReference type="ARBA" id="ARBA00023180"/>
    </source>
</evidence>
<proteinExistence type="inferred from homology"/>
<evidence type="ECO:0000256" key="4">
    <source>
        <dbReference type="ARBA" id="ARBA00022963"/>
    </source>
</evidence>
<dbReference type="EMBL" id="JQDR03005114">
    <property type="protein sequence ID" value="KAA0201717.1"/>
    <property type="molecule type" value="Genomic_DNA"/>
</dbReference>
<feature type="compositionally biased region" description="Basic residues" evidence="7">
    <location>
        <begin position="54"/>
        <end position="66"/>
    </location>
</feature>
<evidence type="ECO:0000259" key="8">
    <source>
        <dbReference type="Pfam" id="PF00561"/>
    </source>
</evidence>
<evidence type="ECO:0000256" key="5">
    <source>
        <dbReference type="ARBA" id="ARBA00023098"/>
    </source>
</evidence>
<dbReference type="Pfam" id="PF04083">
    <property type="entry name" value="Abhydro_lipase"/>
    <property type="match status" value="1"/>
</dbReference>
<reference evidence="10" key="2">
    <citation type="journal article" date="2018" name="Environ. Sci. Technol.">
        <title>The Toxicogenome of Hyalella azteca: A Model for Sediment Ecotoxicology and Evolutionary Toxicology.</title>
        <authorList>
            <person name="Poynton H.C."/>
            <person name="Hasenbein S."/>
            <person name="Benoit J.B."/>
            <person name="Sepulveda M.S."/>
            <person name="Poelchau M.F."/>
            <person name="Hughes D.S.T."/>
            <person name="Murali S.C."/>
            <person name="Chen S."/>
            <person name="Glastad K.M."/>
            <person name="Goodisman M.A.D."/>
            <person name="Werren J.H."/>
            <person name="Vineis J.H."/>
            <person name="Bowen J.L."/>
            <person name="Friedrich M."/>
            <person name="Jones J."/>
            <person name="Robertson H.M."/>
            <person name="Feyereisen R."/>
            <person name="Mechler-Hickson A."/>
            <person name="Mathers N."/>
            <person name="Lee C.E."/>
            <person name="Colbourne J.K."/>
            <person name="Biales A."/>
            <person name="Johnston J.S."/>
            <person name="Wellborn G.A."/>
            <person name="Rosendale A.J."/>
            <person name="Cridge A.G."/>
            <person name="Munoz-Torres M.C."/>
            <person name="Bain P.A."/>
            <person name="Manny A.R."/>
            <person name="Major K.M."/>
            <person name="Lambert F.N."/>
            <person name="Vulpe C.D."/>
            <person name="Tuck P."/>
            <person name="Blalock B.J."/>
            <person name="Lin Y.Y."/>
            <person name="Smith M.E."/>
            <person name="Ochoa-Acuna H."/>
            <person name="Chen M.M."/>
            <person name="Childers C.P."/>
            <person name="Qu J."/>
            <person name="Dugan S."/>
            <person name="Lee S.L."/>
            <person name="Chao H."/>
            <person name="Dinh H."/>
            <person name="Han Y."/>
            <person name="Doddapaneni H."/>
            <person name="Worley K.C."/>
            <person name="Muzny D.M."/>
            <person name="Gibbs R.A."/>
            <person name="Richards S."/>
        </authorList>
    </citation>
    <scope>NUCLEOTIDE SEQUENCE</scope>
    <source>
        <strain evidence="10">HAZT.00-mixed</strain>
        <tissue evidence="10">Whole organism</tissue>
    </source>
</reference>
<dbReference type="PANTHER" id="PTHR11005">
    <property type="entry name" value="LYSOSOMAL ACID LIPASE-RELATED"/>
    <property type="match status" value="1"/>
</dbReference>
<sequence>MFQNGKMFEKWRLIPGLILAHGYPAEVHHVTTDDGYILEVHRIPGPRMLDMSPKKKRRRNRRQSQRSKRDASLTYDPLEVLKILEEERLLNFLEHGDAELFNMVEDELRAQSHDGLEKLPQKGDEFGFGSVFDYYSNNERQTTLDGDTDLQSQNEGQMENRGTHDVSGVNRRTVPKNISTRKQRYKRSEDRQSMFQRRQMIRTLDPRTLMSMARNGGGLNGPLRPNVGQSPPLRPRPSRHTYQRPRRRSHTPLDPVITDMRSGGNSLGIDRPARQTAPFRNAKLNENHADAPDDLFNDGLNEIENDHVVKNGSRFSGQENKHFKPGRNGKKKVVFIQHCLQCSSADFVLNDHNQALGFILADAGYDVWLGNFRGNQYSRGHISLSRSNVDFWKFTVDDLARYDLPAMIQHVLTTTASDDLFYIGHSLGTMSFFMASSTNPDFLSKIRLMIALAPSGYLDHMQGGLKVMVKSAQTFYRMMEAIGFGEIGTVMPWRGGLMSRICKPASPFAGICSAFLPAMSGSNNGLHDMVGGGWWEYLPSMLSNLPAGTSFRLMAQIGQIIGADGIRKFDFGNPEENLRHYGTLMPPHYPLEKITCPVAIMWSQNDIIVTPVDVARTARRLPNVVLNYKVPHSTFNHVDFLFADIARQLVYDPILKLLESHK</sequence>
<dbReference type="InterPro" id="IPR006693">
    <property type="entry name" value="AB_hydrolase_lipase"/>
</dbReference>
<keyword evidence="3" id="KW-0378">Hydrolase</keyword>
<organism evidence="10">
    <name type="scientific">Hyalella azteca</name>
    <name type="common">Amphipod</name>
    <dbReference type="NCBI Taxonomy" id="294128"/>
    <lineage>
        <taxon>Eukaryota</taxon>
        <taxon>Metazoa</taxon>
        <taxon>Ecdysozoa</taxon>
        <taxon>Arthropoda</taxon>
        <taxon>Crustacea</taxon>
        <taxon>Multicrustacea</taxon>
        <taxon>Malacostraca</taxon>
        <taxon>Eumalacostraca</taxon>
        <taxon>Peracarida</taxon>
        <taxon>Amphipoda</taxon>
        <taxon>Senticaudata</taxon>
        <taxon>Talitrida</taxon>
        <taxon>Talitroidea</taxon>
        <taxon>Hyalellidae</taxon>
        <taxon>Hyalella</taxon>
    </lineage>
</organism>
<keyword evidence="5" id="KW-0443">Lipid metabolism</keyword>
<evidence type="ECO:0000256" key="3">
    <source>
        <dbReference type="ARBA" id="ARBA00022801"/>
    </source>
</evidence>
<dbReference type="FunFam" id="3.40.50.1820:FF:000057">
    <property type="entry name" value="Lipase"/>
    <property type="match status" value="1"/>
</dbReference>
<dbReference type="Proteomes" id="UP000711488">
    <property type="component" value="Unassembled WGS sequence"/>
</dbReference>
<reference evidence="10" key="1">
    <citation type="submission" date="2014-08" db="EMBL/GenBank/DDBJ databases">
        <authorList>
            <person name="Murali S."/>
            <person name="Richards S."/>
            <person name="Bandaranaike D."/>
            <person name="Bellair M."/>
            <person name="Blankenburg K."/>
            <person name="Chao H."/>
            <person name="Dinh H."/>
            <person name="Doddapaneni H."/>
            <person name="Dugan-Rocha S."/>
            <person name="Elkadiri S."/>
            <person name="Gnanaolivu R."/>
            <person name="Hughes D."/>
            <person name="Lee S."/>
            <person name="Li M."/>
            <person name="Ming W."/>
            <person name="Munidasa M."/>
            <person name="Muniz J."/>
            <person name="Nguyen L."/>
            <person name="Osuji N."/>
            <person name="Pu L.-L."/>
            <person name="Puazo M."/>
            <person name="Skinner E."/>
            <person name="Qu C."/>
            <person name="Quiroz J."/>
            <person name="Raj R."/>
            <person name="Weissenberger G."/>
            <person name="Xin Y."/>
            <person name="Zou X."/>
            <person name="Han Y."/>
            <person name="Worley K."/>
            <person name="Muzny D."/>
            <person name="Gibbs R."/>
        </authorList>
    </citation>
    <scope>NUCLEOTIDE SEQUENCE</scope>
    <source>
        <strain evidence="10">HAZT.00-mixed</strain>
        <tissue evidence="10">Whole organism</tissue>
    </source>
</reference>
<dbReference type="GO" id="GO:0016042">
    <property type="term" value="P:lipid catabolic process"/>
    <property type="evidence" value="ECO:0007669"/>
    <property type="project" value="UniProtKB-KW"/>
</dbReference>
<dbReference type="SUPFAM" id="SSF53474">
    <property type="entry name" value="alpha/beta-Hydrolases"/>
    <property type="match status" value="1"/>
</dbReference>
<comment type="caution">
    <text evidence="10">The sequence shown here is derived from an EMBL/GenBank/DDBJ whole genome shotgun (WGS) entry which is preliminary data.</text>
</comment>
<dbReference type="Pfam" id="PF00561">
    <property type="entry name" value="Abhydrolase_1"/>
    <property type="match status" value="1"/>
</dbReference>
<name>A0A6A0H9S0_HYAAZ</name>
<keyword evidence="2" id="KW-0732">Signal</keyword>
<dbReference type="InterPro" id="IPR000073">
    <property type="entry name" value="AB_hydrolase_1"/>
</dbReference>
<feature type="region of interest" description="Disordered" evidence="7">
    <location>
        <begin position="213"/>
        <end position="271"/>
    </location>
</feature>
<protein>
    <recommendedName>
        <fullName evidence="11">Partial AB-hydrolase lipase domain-containing protein</fullName>
    </recommendedName>
</protein>
<reference evidence="10" key="3">
    <citation type="submission" date="2019-06" db="EMBL/GenBank/DDBJ databases">
        <authorList>
            <person name="Poynton C."/>
            <person name="Hasenbein S."/>
            <person name="Benoit J.B."/>
            <person name="Sepulveda M.S."/>
            <person name="Poelchau M.F."/>
            <person name="Murali S.C."/>
            <person name="Chen S."/>
            <person name="Glastad K.M."/>
            <person name="Werren J.H."/>
            <person name="Vineis J.H."/>
            <person name="Bowen J.L."/>
            <person name="Friedrich M."/>
            <person name="Jones J."/>
            <person name="Robertson H.M."/>
            <person name="Feyereisen R."/>
            <person name="Mechler-Hickson A."/>
            <person name="Mathers N."/>
            <person name="Lee C.E."/>
            <person name="Colbourne J.K."/>
            <person name="Biales A."/>
            <person name="Johnston J.S."/>
            <person name="Wellborn G.A."/>
            <person name="Rosendale A.J."/>
            <person name="Cridge A.G."/>
            <person name="Munoz-Torres M.C."/>
            <person name="Bain P.A."/>
            <person name="Manny A.R."/>
            <person name="Major K.M."/>
            <person name="Lambert F.N."/>
            <person name="Vulpe C.D."/>
            <person name="Tuck P."/>
            <person name="Blalock B.J."/>
            <person name="Lin Y.-Y."/>
            <person name="Smith M.E."/>
            <person name="Ochoa-Acuna H."/>
            <person name="Chen M.-J.M."/>
            <person name="Childers C.P."/>
            <person name="Qu J."/>
            <person name="Dugan S."/>
            <person name="Lee S.L."/>
            <person name="Chao H."/>
            <person name="Dinh H."/>
            <person name="Han Y."/>
            <person name="Doddapaneni H."/>
            <person name="Worley K.C."/>
            <person name="Muzny D.M."/>
            <person name="Gibbs R.A."/>
            <person name="Richards S."/>
        </authorList>
    </citation>
    <scope>NUCLEOTIDE SEQUENCE</scope>
    <source>
        <strain evidence="10">HAZT.00-mixed</strain>
        <tissue evidence="10">Whole organism</tissue>
    </source>
</reference>
<dbReference type="AlphaFoldDB" id="A0A6A0H9S0"/>
<evidence type="ECO:0008006" key="11">
    <source>
        <dbReference type="Google" id="ProtNLM"/>
    </source>
</evidence>
<feature type="region of interest" description="Disordered" evidence="7">
    <location>
        <begin position="47"/>
        <end position="71"/>
    </location>
</feature>
<keyword evidence="6" id="KW-0325">Glycoprotein</keyword>
<dbReference type="Gene3D" id="3.40.50.1820">
    <property type="entry name" value="alpha/beta hydrolase"/>
    <property type="match status" value="2"/>
</dbReference>
<gene>
    <name evidence="10" type="ORF">HAZT_HAZT008874</name>
</gene>
<keyword evidence="4" id="KW-0442">Lipid degradation</keyword>
<evidence type="ECO:0000313" key="10">
    <source>
        <dbReference type="EMBL" id="KAA0201717.1"/>
    </source>
</evidence>
<comment type="similarity">
    <text evidence="1">Belongs to the AB hydrolase superfamily. Lipase family.</text>
</comment>
<evidence type="ECO:0000256" key="7">
    <source>
        <dbReference type="SAM" id="MobiDB-lite"/>
    </source>
</evidence>
<evidence type="ECO:0000256" key="2">
    <source>
        <dbReference type="ARBA" id="ARBA00022729"/>
    </source>
</evidence>
<dbReference type="InterPro" id="IPR029058">
    <property type="entry name" value="AB_hydrolase_fold"/>
</dbReference>
<feature type="compositionally biased region" description="Basic residues" evidence="7">
    <location>
        <begin position="236"/>
        <end position="250"/>
    </location>
</feature>
<evidence type="ECO:0000256" key="1">
    <source>
        <dbReference type="ARBA" id="ARBA00010701"/>
    </source>
</evidence>
<accession>A0A6A0H9S0</accession>
<evidence type="ECO:0000259" key="9">
    <source>
        <dbReference type="Pfam" id="PF04083"/>
    </source>
</evidence>